<comment type="caution">
    <text evidence="1">The sequence shown here is derived from an EMBL/GenBank/DDBJ whole genome shotgun (WGS) entry which is preliminary data.</text>
</comment>
<evidence type="ECO:0000313" key="2">
    <source>
        <dbReference type="Proteomes" id="UP001150238"/>
    </source>
</evidence>
<dbReference type="AlphaFoldDB" id="A0A9W9DZJ2"/>
<organism evidence="1 2">
    <name type="scientific">Lentinula lateritia</name>
    <dbReference type="NCBI Taxonomy" id="40482"/>
    <lineage>
        <taxon>Eukaryota</taxon>
        <taxon>Fungi</taxon>
        <taxon>Dikarya</taxon>
        <taxon>Basidiomycota</taxon>
        <taxon>Agaricomycotina</taxon>
        <taxon>Agaricomycetes</taxon>
        <taxon>Agaricomycetidae</taxon>
        <taxon>Agaricales</taxon>
        <taxon>Marasmiineae</taxon>
        <taxon>Omphalotaceae</taxon>
        <taxon>Lentinula</taxon>
    </lineage>
</organism>
<reference evidence="1" key="2">
    <citation type="journal article" date="2023" name="Proc. Natl. Acad. Sci. U.S.A.">
        <title>A global phylogenomic analysis of the shiitake genus Lentinula.</title>
        <authorList>
            <person name="Sierra-Patev S."/>
            <person name="Min B."/>
            <person name="Naranjo-Ortiz M."/>
            <person name="Looney B."/>
            <person name="Konkel Z."/>
            <person name="Slot J.C."/>
            <person name="Sakamoto Y."/>
            <person name="Steenwyk J.L."/>
            <person name="Rokas A."/>
            <person name="Carro J."/>
            <person name="Camarero S."/>
            <person name="Ferreira P."/>
            <person name="Molpeceres G."/>
            <person name="Ruiz-Duenas F.J."/>
            <person name="Serrano A."/>
            <person name="Henrissat B."/>
            <person name="Drula E."/>
            <person name="Hughes K.W."/>
            <person name="Mata J.L."/>
            <person name="Ishikawa N.K."/>
            <person name="Vargas-Isla R."/>
            <person name="Ushijima S."/>
            <person name="Smith C.A."/>
            <person name="Donoghue J."/>
            <person name="Ahrendt S."/>
            <person name="Andreopoulos W."/>
            <person name="He G."/>
            <person name="LaButti K."/>
            <person name="Lipzen A."/>
            <person name="Ng V."/>
            <person name="Riley R."/>
            <person name="Sandor L."/>
            <person name="Barry K."/>
            <person name="Martinez A.T."/>
            <person name="Xiao Y."/>
            <person name="Gibbons J.G."/>
            <person name="Terashima K."/>
            <person name="Grigoriev I.V."/>
            <person name="Hibbett D."/>
        </authorList>
    </citation>
    <scope>NUCLEOTIDE SEQUENCE</scope>
    <source>
        <strain evidence="1">Sp2 HRB7682 ss15</strain>
    </source>
</reference>
<gene>
    <name evidence="1" type="ORF">C8J55DRAFT_485826</name>
</gene>
<proteinExistence type="predicted"/>
<name>A0A9W9DZJ2_9AGAR</name>
<sequence length="395" mass="44406">MLIHWNVKDIEHVHNDPLPIITHQPEDPDSDSESIHVDNNDDGPMRFQWMQEAAHGPNSTTAVSTADNLGRRDMDLHYNWHGNSPRSTQIIQDAAHWLAACVKESPNDDAQLLPPAPYASLKGPQHIVFLQVMAYFKKLAQNPDLKPPTLRVNVDVVHLAPTGVAAFRICGETLNYGLTISVKDGQSGFEPLGPNALKLMNEFSDEILGDIPTILFGDFAGNDPAQELFRNILLRLQDYESTTDDYQQLCTRFWDQLSADEKAEFDQALHLLPTKELVQKFNHIQLSQCGNPVVCCKTKHNLPGAKKASEEDAEGLQKEIVLAEGTIKKIWYAPMSDPQHGDLPAVIFVKCDGFQGLKLTNGRGWILHGFQLYQYKQLGIPEMIKLFHEHNFHLL</sequence>
<evidence type="ECO:0000313" key="1">
    <source>
        <dbReference type="EMBL" id="KAJ4493128.1"/>
    </source>
</evidence>
<dbReference type="EMBL" id="JANVFS010000004">
    <property type="protein sequence ID" value="KAJ4493128.1"/>
    <property type="molecule type" value="Genomic_DNA"/>
</dbReference>
<protein>
    <submittedName>
        <fullName evidence="1">Uncharacterized protein</fullName>
    </submittedName>
</protein>
<dbReference type="Proteomes" id="UP001150238">
    <property type="component" value="Unassembled WGS sequence"/>
</dbReference>
<reference evidence="1" key="1">
    <citation type="submission" date="2022-08" db="EMBL/GenBank/DDBJ databases">
        <authorList>
            <consortium name="DOE Joint Genome Institute"/>
            <person name="Min B."/>
            <person name="Riley R."/>
            <person name="Sierra-Patev S."/>
            <person name="Naranjo-Ortiz M."/>
            <person name="Looney B."/>
            <person name="Konkel Z."/>
            <person name="Slot J.C."/>
            <person name="Sakamoto Y."/>
            <person name="Steenwyk J.L."/>
            <person name="Rokas A."/>
            <person name="Carro J."/>
            <person name="Camarero S."/>
            <person name="Ferreira P."/>
            <person name="Molpeceres G."/>
            <person name="Ruiz-Duenas F.J."/>
            <person name="Serrano A."/>
            <person name="Henrissat B."/>
            <person name="Drula E."/>
            <person name="Hughes K.W."/>
            <person name="Mata J.L."/>
            <person name="Ishikawa N.K."/>
            <person name="Vargas-Isla R."/>
            <person name="Ushijima S."/>
            <person name="Smith C.A."/>
            <person name="Ahrendt S."/>
            <person name="Andreopoulos W."/>
            <person name="He G."/>
            <person name="Labutti K."/>
            <person name="Lipzen A."/>
            <person name="Ng V."/>
            <person name="Sandor L."/>
            <person name="Barry K."/>
            <person name="Martinez A.T."/>
            <person name="Xiao Y."/>
            <person name="Gibbons J.G."/>
            <person name="Terashima K."/>
            <person name="Hibbett D.S."/>
            <person name="Grigoriev I.V."/>
        </authorList>
    </citation>
    <scope>NUCLEOTIDE SEQUENCE</scope>
    <source>
        <strain evidence="1">Sp2 HRB7682 ss15</strain>
    </source>
</reference>
<accession>A0A9W9DZJ2</accession>